<evidence type="ECO:0000313" key="2">
    <source>
        <dbReference type="EMBL" id="KAJ7614347.1"/>
    </source>
</evidence>
<evidence type="ECO:0000256" key="1">
    <source>
        <dbReference type="SAM" id="MobiDB-lite"/>
    </source>
</evidence>
<proteinExistence type="predicted"/>
<keyword evidence="3" id="KW-1185">Reference proteome</keyword>
<feature type="region of interest" description="Disordered" evidence="1">
    <location>
        <begin position="55"/>
        <end position="129"/>
    </location>
</feature>
<sequence length="218" mass="23409">MTLSLLDDFFKFSPPTLPSSTFIFAAVGVWSRIDAAPRVVCARGRIGARGMPPALGLTGDGERSRNEAYEDGRRGPWRWSVDRPSMVSPATDGKAPRSVDCPGCRQGADGTGSAQGQAPGHGVQDPSGMLMDSRVLGRRVEHGTLSGRITTLPSSTTSRRCGPQFASQEFWMAIGVVKGWDCGVLRVRLHSRLGSTVRGRLWISVAQGRNGPLREGEC</sequence>
<protein>
    <submittedName>
        <fullName evidence="2">Uncharacterized protein</fullName>
    </submittedName>
</protein>
<dbReference type="EMBL" id="JARKIF010000026">
    <property type="protein sequence ID" value="KAJ7614347.1"/>
    <property type="molecule type" value="Genomic_DNA"/>
</dbReference>
<organism evidence="2 3">
    <name type="scientific">Roridomyces roridus</name>
    <dbReference type="NCBI Taxonomy" id="1738132"/>
    <lineage>
        <taxon>Eukaryota</taxon>
        <taxon>Fungi</taxon>
        <taxon>Dikarya</taxon>
        <taxon>Basidiomycota</taxon>
        <taxon>Agaricomycotina</taxon>
        <taxon>Agaricomycetes</taxon>
        <taxon>Agaricomycetidae</taxon>
        <taxon>Agaricales</taxon>
        <taxon>Marasmiineae</taxon>
        <taxon>Mycenaceae</taxon>
        <taxon>Roridomyces</taxon>
    </lineage>
</organism>
<evidence type="ECO:0000313" key="3">
    <source>
        <dbReference type="Proteomes" id="UP001221142"/>
    </source>
</evidence>
<feature type="compositionally biased region" description="Basic and acidic residues" evidence="1">
    <location>
        <begin position="60"/>
        <end position="74"/>
    </location>
</feature>
<accession>A0AAD7B8Z9</accession>
<name>A0AAD7B8Z9_9AGAR</name>
<dbReference type="AlphaFoldDB" id="A0AAD7B8Z9"/>
<reference evidence="2" key="1">
    <citation type="submission" date="2023-03" db="EMBL/GenBank/DDBJ databases">
        <title>Massive genome expansion in bonnet fungi (Mycena s.s.) driven by repeated elements and novel gene families across ecological guilds.</title>
        <authorList>
            <consortium name="Lawrence Berkeley National Laboratory"/>
            <person name="Harder C.B."/>
            <person name="Miyauchi S."/>
            <person name="Viragh M."/>
            <person name="Kuo A."/>
            <person name="Thoen E."/>
            <person name="Andreopoulos B."/>
            <person name="Lu D."/>
            <person name="Skrede I."/>
            <person name="Drula E."/>
            <person name="Henrissat B."/>
            <person name="Morin E."/>
            <person name="Kohler A."/>
            <person name="Barry K."/>
            <person name="LaButti K."/>
            <person name="Morin E."/>
            <person name="Salamov A."/>
            <person name="Lipzen A."/>
            <person name="Mereny Z."/>
            <person name="Hegedus B."/>
            <person name="Baldrian P."/>
            <person name="Stursova M."/>
            <person name="Weitz H."/>
            <person name="Taylor A."/>
            <person name="Grigoriev I.V."/>
            <person name="Nagy L.G."/>
            <person name="Martin F."/>
            <person name="Kauserud H."/>
        </authorList>
    </citation>
    <scope>NUCLEOTIDE SEQUENCE</scope>
    <source>
        <strain evidence="2">9284</strain>
    </source>
</reference>
<dbReference type="Proteomes" id="UP001221142">
    <property type="component" value="Unassembled WGS sequence"/>
</dbReference>
<gene>
    <name evidence="2" type="ORF">FB45DRAFT_936701</name>
</gene>
<comment type="caution">
    <text evidence="2">The sequence shown here is derived from an EMBL/GenBank/DDBJ whole genome shotgun (WGS) entry which is preliminary data.</text>
</comment>